<evidence type="ECO:0000313" key="10">
    <source>
        <dbReference type="Proteomes" id="UP001196565"/>
    </source>
</evidence>
<comment type="caution">
    <text evidence="9">The sequence shown here is derived from an EMBL/GenBank/DDBJ whole genome shotgun (WGS) entry which is preliminary data.</text>
</comment>
<accession>A0ABS7A927</accession>
<dbReference type="Gene3D" id="3.40.50.300">
    <property type="entry name" value="P-loop containing nucleotide triphosphate hydrolases"/>
    <property type="match status" value="1"/>
</dbReference>
<evidence type="ECO:0000256" key="3">
    <source>
        <dbReference type="ARBA" id="ARBA00022741"/>
    </source>
</evidence>
<keyword evidence="1 7" id="KW-0813">Transport</keyword>
<evidence type="ECO:0000256" key="4">
    <source>
        <dbReference type="ARBA" id="ARBA00022840"/>
    </source>
</evidence>
<organism evidence="9 10">
    <name type="scientific">Roseomonas alba</name>
    <dbReference type="NCBI Taxonomy" id="2846776"/>
    <lineage>
        <taxon>Bacteria</taxon>
        <taxon>Pseudomonadati</taxon>
        <taxon>Pseudomonadota</taxon>
        <taxon>Alphaproteobacteria</taxon>
        <taxon>Acetobacterales</taxon>
        <taxon>Roseomonadaceae</taxon>
        <taxon>Roseomonas</taxon>
    </lineage>
</organism>
<comment type="catalytic activity">
    <reaction evidence="7">
        <text>ATP + H2O + polyamine-[polyamine-binding protein]Side 1 = ADP + phosphate + polyamineSide 2 + [polyamine-binding protein]Side 1.</text>
        <dbReference type="EC" id="7.6.2.11"/>
    </reaction>
</comment>
<evidence type="ECO:0000256" key="1">
    <source>
        <dbReference type="ARBA" id="ARBA00022448"/>
    </source>
</evidence>
<reference evidence="9 10" key="1">
    <citation type="submission" date="2021-07" db="EMBL/GenBank/DDBJ databases">
        <authorList>
            <person name="So Y."/>
        </authorList>
    </citation>
    <scope>NUCLEOTIDE SEQUENCE [LARGE SCALE GENOMIC DNA]</scope>
    <source>
        <strain evidence="9 10">HJA6</strain>
    </source>
</reference>
<dbReference type="Pfam" id="PF08402">
    <property type="entry name" value="TOBE_2"/>
    <property type="match status" value="1"/>
</dbReference>
<dbReference type="RefSeq" id="WP_219762276.1">
    <property type="nucleotide sequence ID" value="NZ_JAHYBZ010000002.1"/>
</dbReference>
<dbReference type="PANTHER" id="PTHR42781">
    <property type="entry name" value="SPERMIDINE/PUTRESCINE IMPORT ATP-BINDING PROTEIN POTA"/>
    <property type="match status" value="1"/>
</dbReference>
<keyword evidence="3 7" id="KW-0547">Nucleotide-binding</keyword>
<dbReference type="Pfam" id="PF00005">
    <property type="entry name" value="ABC_tran"/>
    <property type="match status" value="1"/>
</dbReference>
<comment type="subunit">
    <text evidence="7">The complex is composed of two ATP-binding proteins (PotA), two transmembrane proteins (PotB and PotC) and a solute-binding protein (PotD).</text>
</comment>
<feature type="domain" description="ABC transporter" evidence="8">
    <location>
        <begin position="9"/>
        <end position="239"/>
    </location>
</feature>
<dbReference type="Proteomes" id="UP001196565">
    <property type="component" value="Unassembled WGS sequence"/>
</dbReference>
<evidence type="ECO:0000313" key="9">
    <source>
        <dbReference type="EMBL" id="MBW6397684.1"/>
    </source>
</evidence>
<dbReference type="InterPro" id="IPR050093">
    <property type="entry name" value="ABC_SmlMolc_Importer"/>
</dbReference>
<dbReference type="InterPro" id="IPR005893">
    <property type="entry name" value="PotA-like"/>
</dbReference>
<dbReference type="SUPFAM" id="SSF52540">
    <property type="entry name" value="P-loop containing nucleoside triphosphate hydrolases"/>
    <property type="match status" value="1"/>
</dbReference>
<dbReference type="InterPro" id="IPR003593">
    <property type="entry name" value="AAA+_ATPase"/>
</dbReference>
<evidence type="ECO:0000256" key="5">
    <source>
        <dbReference type="ARBA" id="ARBA00022967"/>
    </source>
</evidence>
<dbReference type="InterPro" id="IPR013611">
    <property type="entry name" value="Transp-assoc_OB_typ2"/>
</dbReference>
<proteinExistence type="inferred from homology"/>
<comment type="similarity">
    <text evidence="7">Belongs to the ABC transporter superfamily. Spermidine/putrescine importer (TC 3.A.1.11.1) family.</text>
</comment>
<dbReference type="EC" id="7.6.2.11" evidence="7"/>
<dbReference type="PROSITE" id="PS50893">
    <property type="entry name" value="ABC_TRANSPORTER_2"/>
    <property type="match status" value="1"/>
</dbReference>
<dbReference type="PROSITE" id="PS00211">
    <property type="entry name" value="ABC_TRANSPORTER_1"/>
    <property type="match status" value="1"/>
</dbReference>
<dbReference type="SMART" id="SM00382">
    <property type="entry name" value="AAA"/>
    <property type="match status" value="1"/>
</dbReference>
<comment type="function">
    <text evidence="7">Part of the ABC transporter complex PotABCD involved in spermidine/putrescine import. Responsible for energy coupling to the transport system.</text>
</comment>
<dbReference type="PANTHER" id="PTHR42781:SF4">
    <property type="entry name" value="SPERMIDINE_PUTRESCINE IMPORT ATP-BINDING PROTEIN POTA"/>
    <property type="match status" value="1"/>
</dbReference>
<sequence>MSETRGHALTLREVSKHYGSFTAVDRVSLDVGQGEFLTLLGPSGSGKTTILMAVAGFVTPSAGSILLDGSDITPLPPEKRNFGMVFQGYALFPHMTVADNVAFPLRVRGLSRADRDAKVRAALDLVQLGQFAERLPKQLSGGQQQRVALARALVFDPNLLLLDEPLSALDKKLRAELQEELKALHQRVGRTFINVTHDQEEALSMSDRIAILNHGKLIQHGKPLDLYERPRTRFVADFLGKSNFLEGIARLPTAQGFTLEAGGLNLAVRGTAPGEGARCLLSLRPEKIGLIADGATADNVVEGHILAWAYLGTGYSLRVATPSLGELRVALPAWQATIAPSEGLAVRLGWSADAAVPIEDDAA</sequence>
<dbReference type="InterPro" id="IPR017871">
    <property type="entry name" value="ABC_transporter-like_CS"/>
</dbReference>
<keyword evidence="5 7" id="KW-1278">Translocase</keyword>
<evidence type="ECO:0000256" key="2">
    <source>
        <dbReference type="ARBA" id="ARBA00022475"/>
    </source>
</evidence>
<keyword evidence="6 7" id="KW-0472">Membrane</keyword>
<evidence type="ECO:0000259" key="8">
    <source>
        <dbReference type="PROSITE" id="PS50893"/>
    </source>
</evidence>
<dbReference type="InterPro" id="IPR008995">
    <property type="entry name" value="Mo/tungstate-bd_C_term_dom"/>
</dbReference>
<dbReference type="InterPro" id="IPR003439">
    <property type="entry name" value="ABC_transporter-like_ATP-bd"/>
</dbReference>
<dbReference type="GO" id="GO:0005524">
    <property type="term" value="F:ATP binding"/>
    <property type="evidence" value="ECO:0007669"/>
    <property type="project" value="UniProtKB-KW"/>
</dbReference>
<dbReference type="EMBL" id="JAHYBZ010000002">
    <property type="protein sequence ID" value="MBW6397684.1"/>
    <property type="molecule type" value="Genomic_DNA"/>
</dbReference>
<dbReference type="SUPFAM" id="SSF50331">
    <property type="entry name" value="MOP-like"/>
    <property type="match status" value="1"/>
</dbReference>
<protein>
    <recommendedName>
        <fullName evidence="7">Spermidine/putrescine import ATP-binding protein PotA</fullName>
        <ecNumber evidence="7">7.6.2.11</ecNumber>
    </recommendedName>
</protein>
<keyword evidence="2 7" id="KW-1003">Cell membrane</keyword>
<gene>
    <name evidence="7" type="primary">potA</name>
    <name evidence="9" type="ORF">KPL78_07510</name>
</gene>
<evidence type="ECO:0000256" key="7">
    <source>
        <dbReference type="RuleBase" id="RU364083"/>
    </source>
</evidence>
<name>A0ABS7A927_9PROT</name>
<dbReference type="InterPro" id="IPR027417">
    <property type="entry name" value="P-loop_NTPase"/>
</dbReference>
<evidence type="ECO:0000256" key="6">
    <source>
        <dbReference type="ARBA" id="ARBA00023136"/>
    </source>
</evidence>
<keyword evidence="10" id="KW-1185">Reference proteome</keyword>
<keyword evidence="4 7" id="KW-0067">ATP-binding</keyword>
<dbReference type="Gene3D" id="2.40.50.100">
    <property type="match status" value="1"/>
</dbReference>
<dbReference type="NCBIfam" id="TIGR01187">
    <property type="entry name" value="potA"/>
    <property type="match status" value="1"/>
</dbReference>